<organism evidence="2 3">
    <name type="scientific">Limulus polyphemus</name>
    <name type="common">Atlantic horseshoe crab</name>
    <dbReference type="NCBI Taxonomy" id="6850"/>
    <lineage>
        <taxon>Eukaryota</taxon>
        <taxon>Metazoa</taxon>
        <taxon>Ecdysozoa</taxon>
        <taxon>Arthropoda</taxon>
        <taxon>Chelicerata</taxon>
        <taxon>Merostomata</taxon>
        <taxon>Xiphosura</taxon>
        <taxon>Limulidae</taxon>
        <taxon>Limulus</taxon>
    </lineage>
</organism>
<dbReference type="GeneID" id="111088324"/>
<keyword evidence="1" id="KW-0732">Signal</keyword>
<feature type="signal peptide" evidence="1">
    <location>
        <begin position="1"/>
        <end position="21"/>
    </location>
</feature>
<sequence>MPNHCTLALLFEIWLIGITQGSVIEVSTRSPNEYLTVSHKEHLKHLPLESHAAVSFPEFLSNNLEQDDLWEPIIDDNDENKILLLRVSPNTLDDETDSWSLYRQQFQDSGRTKSSNDPQKRQFVSWGGKRDIEDKDLQKRQFAAWGGKRNTEDIGPQKRQFAAWGGKRDFAPWGGKRGLGYKYSKKDFNAWGGKRGLDAMKYGGGYE</sequence>
<reference evidence="3" key="1">
    <citation type="submission" date="2025-08" db="UniProtKB">
        <authorList>
            <consortium name="RefSeq"/>
        </authorList>
    </citation>
    <scope>IDENTIFICATION</scope>
    <source>
        <tissue evidence="3">Muscle</tissue>
    </source>
</reference>
<feature type="chain" id="PRO_5046414645" evidence="1">
    <location>
        <begin position="22"/>
        <end position="207"/>
    </location>
</feature>
<evidence type="ECO:0000313" key="2">
    <source>
        <dbReference type="Proteomes" id="UP000694941"/>
    </source>
</evidence>
<proteinExistence type="predicted"/>
<keyword evidence="2" id="KW-1185">Reference proteome</keyword>
<evidence type="ECO:0000256" key="1">
    <source>
        <dbReference type="SAM" id="SignalP"/>
    </source>
</evidence>
<evidence type="ECO:0000313" key="3">
    <source>
        <dbReference type="RefSeq" id="XP_022253807.1"/>
    </source>
</evidence>
<dbReference type="RefSeq" id="XP_022253807.1">
    <property type="nucleotide sequence ID" value="XM_022398099.1"/>
</dbReference>
<protein>
    <submittedName>
        <fullName evidence="3">Uncharacterized protein LOC111088324</fullName>
    </submittedName>
</protein>
<dbReference type="Proteomes" id="UP000694941">
    <property type="component" value="Unplaced"/>
</dbReference>
<accession>A0ABM1TD51</accession>
<gene>
    <name evidence="3" type="primary">LOC111088324</name>
</gene>
<name>A0ABM1TD51_LIMPO</name>